<feature type="compositionally biased region" description="Polar residues" evidence="3">
    <location>
        <begin position="398"/>
        <end position="411"/>
    </location>
</feature>
<feature type="compositionally biased region" description="Low complexity" evidence="3">
    <location>
        <begin position="382"/>
        <end position="397"/>
    </location>
</feature>
<evidence type="ECO:0000259" key="4">
    <source>
        <dbReference type="Pfam" id="PF14381"/>
    </source>
</evidence>
<dbReference type="AlphaFoldDB" id="A0A9Q1L107"/>
<dbReference type="EMBL" id="JAKOGI010000004">
    <property type="protein sequence ID" value="KAJ8452508.1"/>
    <property type="molecule type" value="Genomic_DNA"/>
</dbReference>
<dbReference type="Proteomes" id="UP001153076">
    <property type="component" value="Unassembled WGS sequence"/>
</dbReference>
<dbReference type="GO" id="GO:0005524">
    <property type="term" value="F:ATP binding"/>
    <property type="evidence" value="ECO:0007669"/>
    <property type="project" value="UniProtKB-UniRule"/>
</dbReference>
<name>A0A9Q1L107_9CARY</name>
<dbReference type="SUPFAM" id="SSF56112">
    <property type="entry name" value="Protein kinase-like (PK-like)"/>
    <property type="match status" value="1"/>
</dbReference>
<evidence type="ECO:0000313" key="5">
    <source>
        <dbReference type="EMBL" id="KAJ8452508.1"/>
    </source>
</evidence>
<feature type="region of interest" description="Disordered" evidence="3">
    <location>
        <begin position="616"/>
        <end position="644"/>
    </location>
</feature>
<keyword evidence="2" id="KW-0067">ATP-binding</keyword>
<feature type="binding site" evidence="2">
    <location>
        <position position="694"/>
    </location>
    <ligand>
        <name>ATP</name>
        <dbReference type="ChEBI" id="CHEBI:30616"/>
    </ligand>
</feature>
<feature type="compositionally biased region" description="Low complexity" evidence="3">
    <location>
        <begin position="38"/>
        <end position="48"/>
    </location>
</feature>
<feature type="domain" description="EDR1/CTR1/ARMC3-like peptidase-like" evidence="4">
    <location>
        <begin position="132"/>
        <end position="329"/>
    </location>
</feature>
<proteinExistence type="predicted"/>
<evidence type="ECO:0000256" key="2">
    <source>
        <dbReference type="PROSITE-ProRule" id="PRU10141"/>
    </source>
</evidence>
<feature type="compositionally biased region" description="Basic and acidic residues" evidence="3">
    <location>
        <begin position="368"/>
        <end position="381"/>
    </location>
</feature>
<dbReference type="InterPro" id="IPR017441">
    <property type="entry name" value="Protein_kinase_ATP_BS"/>
</dbReference>
<keyword evidence="6" id="KW-1185">Reference proteome</keyword>
<protein>
    <recommendedName>
        <fullName evidence="4">EDR1/CTR1/ARMC3-like peptidase-like domain-containing protein</fullName>
    </recommendedName>
</protein>
<sequence length="725" mass="78122">MKHIFKKLHKTHDPNRTNNETLTPSSSTPSPPPPPAPSSSSSSAQSPPLTADHPPASPPAPATKLAQSNNNHHLADYFSSEEEFQMQLALAISASNSDFRDDPENDQIVAATLLSLGRSNSIDRGRDKEVSGEALSRRYWEYNVLDYGEKVVDGFYDVFGLSMEPSIQGMPSVVELETNAGDSGFEAVIVNRKVDPILVELEQVAQCIALDCPASELGILVQRLAEVVTDHMGGPVKDANIVLARWMDFSTDLRTSLHTSVFPVGSLKVGLSRHRALLFKVLADYVGIACRLVKGSHYTGIEDDAVNIVKMAEGGEFLVDLMAAPGTLIPVDIFSGKDSSVPSYNQTCSRMPSVLSGPSRASAAENNLRLDKNSVIEKRDSSPSSSNAGSEASAGPSRISSKSNPVNQLDLPSTSAVGASLFKANRGALAVGDGTRLNVNVVPYNQNNIDDSRNLFAELNPFYRRCSGQTSQPNKPEYKIDESQRLKHNAVPGRPPQMLWKNPQAINNVPRKKELDFVEVMFSSEEKIPRMAPVTSSDTSISQNSNKNHPRLISGVKVRTNGSTSVAAMGAFNGDRVNKLSASGGDASVVDCQKGTLTKDIHGAQLEHKTNAIGQADKEKLTDDGSRGSSLISNDSGCLSPSVDPSTSVVDPVLDDVGSEIPWEDLVIGERIGLGSYGEVYHADWHGTEVAVKKFLDQDFSGAALAEFKREVCFIAASIMWEHII</sequence>
<keyword evidence="2" id="KW-0547">Nucleotide-binding</keyword>
<gene>
    <name evidence="5" type="ORF">Cgig2_000097</name>
</gene>
<accession>A0A9Q1L107</accession>
<dbReference type="PROSITE" id="PS00107">
    <property type="entry name" value="PROTEIN_KINASE_ATP"/>
    <property type="match status" value="1"/>
</dbReference>
<dbReference type="OrthoDB" id="7537227at2759"/>
<dbReference type="InterPro" id="IPR052441">
    <property type="entry name" value="Armadillo-Ser/Thr_Kinase"/>
</dbReference>
<organism evidence="5 6">
    <name type="scientific">Carnegiea gigantea</name>
    <dbReference type="NCBI Taxonomy" id="171969"/>
    <lineage>
        <taxon>Eukaryota</taxon>
        <taxon>Viridiplantae</taxon>
        <taxon>Streptophyta</taxon>
        <taxon>Embryophyta</taxon>
        <taxon>Tracheophyta</taxon>
        <taxon>Spermatophyta</taxon>
        <taxon>Magnoliopsida</taxon>
        <taxon>eudicotyledons</taxon>
        <taxon>Gunneridae</taxon>
        <taxon>Pentapetalae</taxon>
        <taxon>Caryophyllales</taxon>
        <taxon>Cactineae</taxon>
        <taxon>Cactaceae</taxon>
        <taxon>Cactoideae</taxon>
        <taxon>Echinocereeae</taxon>
        <taxon>Carnegiea</taxon>
    </lineage>
</organism>
<evidence type="ECO:0000256" key="1">
    <source>
        <dbReference type="ARBA" id="ARBA00022737"/>
    </source>
</evidence>
<dbReference type="Pfam" id="PF14381">
    <property type="entry name" value="EDR1_CTR1_ARMC3_pept"/>
    <property type="match status" value="1"/>
</dbReference>
<feature type="region of interest" description="Disordered" evidence="3">
    <location>
        <begin position="351"/>
        <end position="411"/>
    </location>
</feature>
<evidence type="ECO:0000256" key="3">
    <source>
        <dbReference type="SAM" id="MobiDB-lite"/>
    </source>
</evidence>
<feature type="compositionally biased region" description="Polar residues" evidence="3">
    <location>
        <begin position="627"/>
        <end position="637"/>
    </location>
</feature>
<dbReference type="Gene3D" id="3.30.200.20">
    <property type="entry name" value="Phosphorylase Kinase, domain 1"/>
    <property type="match status" value="1"/>
</dbReference>
<dbReference type="InterPro" id="IPR011009">
    <property type="entry name" value="Kinase-like_dom_sf"/>
</dbReference>
<dbReference type="PANTHER" id="PTHR46618:SF1">
    <property type="entry name" value="ARMADILLO REPEAT-CONTAINING PROTEIN 3"/>
    <property type="match status" value="1"/>
</dbReference>
<dbReference type="PANTHER" id="PTHR46618">
    <property type="entry name" value="ARMADILLO REPEAT-CONTAINING PROTEIN 3"/>
    <property type="match status" value="1"/>
</dbReference>
<feature type="compositionally biased region" description="Basic residues" evidence="3">
    <location>
        <begin position="1"/>
        <end position="10"/>
    </location>
</feature>
<dbReference type="InterPro" id="IPR055164">
    <property type="entry name" value="EDR1/CTR1/ARMC3-like_pept-like"/>
</dbReference>
<feature type="region of interest" description="Disordered" evidence="3">
    <location>
        <begin position="1"/>
        <end position="66"/>
    </location>
</feature>
<evidence type="ECO:0000313" key="6">
    <source>
        <dbReference type="Proteomes" id="UP001153076"/>
    </source>
</evidence>
<comment type="caution">
    <text evidence="5">The sequence shown here is derived from an EMBL/GenBank/DDBJ whole genome shotgun (WGS) entry which is preliminary data.</text>
</comment>
<feature type="compositionally biased region" description="Basic and acidic residues" evidence="3">
    <location>
        <begin position="616"/>
        <end position="626"/>
    </location>
</feature>
<reference evidence="5" key="1">
    <citation type="submission" date="2022-04" db="EMBL/GenBank/DDBJ databases">
        <title>Carnegiea gigantea Genome sequencing and assembly v2.</title>
        <authorList>
            <person name="Copetti D."/>
            <person name="Sanderson M.J."/>
            <person name="Burquez A."/>
            <person name="Wojciechowski M.F."/>
        </authorList>
    </citation>
    <scope>NUCLEOTIDE SEQUENCE</scope>
    <source>
        <strain evidence="5">SGP5-SGP5p</strain>
        <tissue evidence="5">Aerial part</tissue>
    </source>
</reference>
<keyword evidence="1" id="KW-0677">Repeat</keyword>